<accession>A0AB34IS03</accession>
<feature type="signal peptide" evidence="1">
    <location>
        <begin position="1"/>
        <end position="27"/>
    </location>
</feature>
<organism evidence="3 4">
    <name type="scientific">Prymnesium parvum</name>
    <name type="common">Toxic golden alga</name>
    <dbReference type="NCBI Taxonomy" id="97485"/>
    <lineage>
        <taxon>Eukaryota</taxon>
        <taxon>Haptista</taxon>
        <taxon>Haptophyta</taxon>
        <taxon>Prymnesiophyceae</taxon>
        <taxon>Prymnesiales</taxon>
        <taxon>Prymnesiaceae</taxon>
        <taxon>Prymnesium</taxon>
    </lineage>
</organism>
<protein>
    <recommendedName>
        <fullName evidence="2">Nucleotide-diphospho-sugar transferase domain-containing protein</fullName>
    </recommendedName>
</protein>
<dbReference type="Pfam" id="PF03407">
    <property type="entry name" value="Nucleotid_trans"/>
    <property type="match status" value="1"/>
</dbReference>
<feature type="domain" description="Nucleotide-diphospho-sugar transferase" evidence="2">
    <location>
        <begin position="146"/>
        <end position="260"/>
    </location>
</feature>
<reference evidence="3 4" key="1">
    <citation type="journal article" date="2024" name="Science">
        <title>Giant polyketide synthase enzymes in the biosynthesis of giant marine polyether toxins.</title>
        <authorList>
            <person name="Fallon T.R."/>
            <person name="Shende V.V."/>
            <person name="Wierzbicki I.H."/>
            <person name="Pendleton A.L."/>
            <person name="Watervoot N.F."/>
            <person name="Auber R.P."/>
            <person name="Gonzalez D.J."/>
            <person name="Wisecaver J.H."/>
            <person name="Moore B.S."/>
        </authorList>
    </citation>
    <scope>NUCLEOTIDE SEQUENCE [LARGE SCALE GENOMIC DNA]</scope>
    <source>
        <strain evidence="3 4">12B1</strain>
    </source>
</reference>
<keyword evidence="1" id="KW-0732">Signal</keyword>
<dbReference type="AlphaFoldDB" id="A0AB34IS03"/>
<gene>
    <name evidence="3" type="ORF">AB1Y20_010658</name>
</gene>
<name>A0AB34IS03_PRYPA</name>
<sequence>MFALARGLKPLLLALAALLCDAQQAAARPPSRRHAGRAASHRAELPAAPTHSTLCGVPPRTCRPGEGNLKGYEMWSQPYAHVDEKDFRATPPHVAEARSPHYAALVRLARGVERRGVVVVAAADFDYRELAENWYASARRLGMPALVLALDAEACEHFRARGLPAANLTTNLLEWHTTRLQRHIQRALMERLLAATALADAGMNVLLTDATAVFVADPLPFFHAAPAGVDLFVQRDSYPASAVRTLGTALSPAICYLRAGGAGLAGFMRRVFVRGMIEFYLRWTNAVGLLGLNGTRHPPPPCLSTSLTLPIGYAVPRSMYSFAHEKALVSRALIIESGPRLVGITKKANTERSNATTVIELSRHFKGCAADVKVCVRIGLLPYDKFPRHGVWRKLRSTALVYTGPSTKASRKRKFRGHRLRLDRYDEVDFDNMVASLKSEGLWMLNSTDDALL</sequence>
<comment type="caution">
    <text evidence="3">The sequence shown here is derived from an EMBL/GenBank/DDBJ whole genome shotgun (WGS) entry which is preliminary data.</text>
</comment>
<proteinExistence type="predicted"/>
<evidence type="ECO:0000256" key="1">
    <source>
        <dbReference type="SAM" id="SignalP"/>
    </source>
</evidence>
<evidence type="ECO:0000259" key="2">
    <source>
        <dbReference type="Pfam" id="PF03407"/>
    </source>
</evidence>
<dbReference type="Proteomes" id="UP001515480">
    <property type="component" value="Unassembled WGS sequence"/>
</dbReference>
<evidence type="ECO:0000313" key="3">
    <source>
        <dbReference type="EMBL" id="KAL1504249.1"/>
    </source>
</evidence>
<dbReference type="InterPro" id="IPR005069">
    <property type="entry name" value="Nucl-diP-sugar_transferase"/>
</dbReference>
<evidence type="ECO:0000313" key="4">
    <source>
        <dbReference type="Proteomes" id="UP001515480"/>
    </source>
</evidence>
<feature type="chain" id="PRO_5044308730" description="Nucleotide-diphospho-sugar transferase domain-containing protein" evidence="1">
    <location>
        <begin position="28"/>
        <end position="453"/>
    </location>
</feature>
<keyword evidence="4" id="KW-1185">Reference proteome</keyword>
<dbReference type="EMBL" id="JBGBPQ010000020">
    <property type="protein sequence ID" value="KAL1504249.1"/>
    <property type="molecule type" value="Genomic_DNA"/>
</dbReference>